<comment type="similarity">
    <text evidence="2">Belongs to the protease PrsW family.</text>
</comment>
<evidence type="ECO:0000256" key="3">
    <source>
        <dbReference type="ARBA" id="ARBA00018997"/>
    </source>
</evidence>
<dbReference type="Pfam" id="PF13367">
    <property type="entry name" value="PrsW-protease"/>
    <property type="match status" value="1"/>
</dbReference>
<dbReference type="GO" id="GO:0008233">
    <property type="term" value="F:peptidase activity"/>
    <property type="evidence" value="ECO:0007669"/>
    <property type="project" value="UniProtKB-KW"/>
</dbReference>
<accession>A0A1F8EKW9</accession>
<dbReference type="PANTHER" id="PTHR36844:SF1">
    <property type="entry name" value="PROTEASE PRSW"/>
    <property type="match status" value="1"/>
</dbReference>
<dbReference type="EMBL" id="MGJD01000005">
    <property type="protein sequence ID" value="OGN01491.1"/>
    <property type="molecule type" value="Genomic_DNA"/>
</dbReference>
<sequence length="250" mass="27968">MPSFSYSALLIFLGFLPSLIWLNFYFREDCHPEPKHLLTKVFLMGIIISPLAILFQLLLVKCTGGSGLSLQKFCSPVGIFMPSSPEFFIWSSFVEEFIKFYAIKLTIMNSAEFDEPIDAMIYMMAAALGFAAIENTLIVFQTTPDGIATTINTLILRFIGATLLHALASGLLGYFIAIAWFFQHHRKKLIITGLILATIFHFAFNIIIFSFEGQVSALLYTTSLLLGIAFLISILFDRLKSRHAAVPFIA</sequence>
<evidence type="ECO:0000256" key="4">
    <source>
        <dbReference type="ARBA" id="ARBA00022475"/>
    </source>
</evidence>
<feature type="transmembrane region" description="Helical" evidence="10">
    <location>
        <begin position="119"/>
        <end position="142"/>
    </location>
</feature>
<dbReference type="PANTHER" id="PTHR36844">
    <property type="entry name" value="PROTEASE PRSW"/>
    <property type="match status" value="1"/>
</dbReference>
<evidence type="ECO:0000256" key="2">
    <source>
        <dbReference type="ARBA" id="ARBA00009165"/>
    </source>
</evidence>
<keyword evidence="7" id="KW-0378">Hydrolase</keyword>
<gene>
    <name evidence="11" type="ORF">A2650_03930</name>
</gene>
<feature type="transmembrane region" description="Helical" evidence="10">
    <location>
        <begin position="6"/>
        <end position="25"/>
    </location>
</feature>
<protein>
    <recommendedName>
        <fullName evidence="3">Protease PrsW</fullName>
    </recommendedName>
</protein>
<keyword evidence="6 10" id="KW-0812">Transmembrane</keyword>
<dbReference type="Proteomes" id="UP000177117">
    <property type="component" value="Unassembled WGS sequence"/>
</dbReference>
<comment type="caution">
    <text evidence="11">The sequence shown here is derived from an EMBL/GenBank/DDBJ whole genome shotgun (WGS) entry which is preliminary data.</text>
</comment>
<evidence type="ECO:0000256" key="6">
    <source>
        <dbReference type="ARBA" id="ARBA00022692"/>
    </source>
</evidence>
<evidence type="ECO:0000256" key="1">
    <source>
        <dbReference type="ARBA" id="ARBA00004651"/>
    </source>
</evidence>
<feature type="transmembrane region" description="Helical" evidence="10">
    <location>
        <begin position="217"/>
        <end position="236"/>
    </location>
</feature>
<name>A0A1F8EKW9_9BACT</name>
<evidence type="ECO:0000313" key="11">
    <source>
        <dbReference type="EMBL" id="OGN01491.1"/>
    </source>
</evidence>
<organism evidence="11 12">
    <name type="scientific">Candidatus Yanofskybacteria bacterium RIFCSPHIGHO2_01_FULL_41_53</name>
    <dbReference type="NCBI Taxonomy" id="1802663"/>
    <lineage>
        <taxon>Bacteria</taxon>
        <taxon>Candidatus Yanofskyibacteriota</taxon>
    </lineage>
</organism>
<comment type="subcellular location">
    <subcellularLocation>
        <location evidence="1">Cell membrane</location>
        <topology evidence="1">Multi-pass membrane protein</topology>
    </subcellularLocation>
</comment>
<proteinExistence type="inferred from homology"/>
<feature type="transmembrane region" description="Helical" evidence="10">
    <location>
        <begin position="37"/>
        <end position="59"/>
    </location>
</feature>
<keyword evidence="9 10" id="KW-0472">Membrane</keyword>
<evidence type="ECO:0000313" key="12">
    <source>
        <dbReference type="Proteomes" id="UP000177117"/>
    </source>
</evidence>
<evidence type="ECO:0000256" key="7">
    <source>
        <dbReference type="ARBA" id="ARBA00022801"/>
    </source>
</evidence>
<evidence type="ECO:0000256" key="9">
    <source>
        <dbReference type="ARBA" id="ARBA00023136"/>
    </source>
</evidence>
<keyword evidence="8 10" id="KW-1133">Transmembrane helix</keyword>
<dbReference type="GO" id="GO:0005886">
    <property type="term" value="C:plasma membrane"/>
    <property type="evidence" value="ECO:0007669"/>
    <property type="project" value="UniProtKB-SubCell"/>
</dbReference>
<dbReference type="GO" id="GO:0006508">
    <property type="term" value="P:proteolysis"/>
    <property type="evidence" value="ECO:0007669"/>
    <property type="project" value="UniProtKB-KW"/>
</dbReference>
<evidence type="ECO:0000256" key="5">
    <source>
        <dbReference type="ARBA" id="ARBA00022670"/>
    </source>
</evidence>
<feature type="transmembrane region" description="Helical" evidence="10">
    <location>
        <begin position="189"/>
        <end position="211"/>
    </location>
</feature>
<dbReference type="AlphaFoldDB" id="A0A1F8EKW9"/>
<evidence type="ECO:0000256" key="10">
    <source>
        <dbReference type="SAM" id="Phobius"/>
    </source>
</evidence>
<feature type="transmembrane region" description="Helical" evidence="10">
    <location>
        <begin position="154"/>
        <end position="182"/>
    </location>
</feature>
<reference evidence="11 12" key="1">
    <citation type="journal article" date="2016" name="Nat. Commun.">
        <title>Thousands of microbial genomes shed light on interconnected biogeochemical processes in an aquifer system.</title>
        <authorList>
            <person name="Anantharaman K."/>
            <person name="Brown C.T."/>
            <person name="Hug L.A."/>
            <person name="Sharon I."/>
            <person name="Castelle C.J."/>
            <person name="Probst A.J."/>
            <person name="Thomas B.C."/>
            <person name="Singh A."/>
            <person name="Wilkins M.J."/>
            <person name="Karaoz U."/>
            <person name="Brodie E.L."/>
            <person name="Williams K.H."/>
            <person name="Hubbard S.S."/>
            <person name="Banfield J.F."/>
        </authorList>
    </citation>
    <scope>NUCLEOTIDE SEQUENCE [LARGE SCALE GENOMIC DNA]</scope>
</reference>
<keyword evidence="4" id="KW-1003">Cell membrane</keyword>
<keyword evidence="5" id="KW-0645">Protease</keyword>
<dbReference type="PIRSF" id="PIRSF016933">
    <property type="entry name" value="PrsW"/>
    <property type="match status" value="1"/>
</dbReference>
<dbReference type="InterPro" id="IPR026898">
    <property type="entry name" value="PrsW"/>
</dbReference>
<dbReference type="InterPro" id="IPR023596">
    <property type="entry name" value="Peptidase_PrsW_arch/bac"/>
</dbReference>
<evidence type="ECO:0000256" key="8">
    <source>
        <dbReference type="ARBA" id="ARBA00022989"/>
    </source>
</evidence>